<evidence type="ECO:0000313" key="2">
    <source>
        <dbReference type="Proteomes" id="UP001054821"/>
    </source>
</evidence>
<proteinExistence type="predicted"/>
<accession>A0AAD4W1J6</accession>
<dbReference type="EMBL" id="JAJFAZ020000004">
    <property type="protein sequence ID" value="KAI5334648.1"/>
    <property type="molecule type" value="Genomic_DNA"/>
</dbReference>
<dbReference type="Proteomes" id="UP001054821">
    <property type="component" value="Chromosome 4"/>
</dbReference>
<dbReference type="AlphaFoldDB" id="A0AAD4W1J6"/>
<sequence length="187" mass="20594">MASSSTTITHQTNGTWLLDTRENAYVTLSLQNIVNPKEYHGDDNVGGVGNDSGLPISHFGSNTIQSNSCLFHLNDILHCPYVCTSLVLVHRFTSDNNCYILIFPDSFIVKDLKTQKTFFQGMCENGLYPFQLGGGLSNQQFLAFAGTQELTSNFPVGRPSWDCSSPNSLNFEVPMTPKPVNSQKTSC</sequence>
<evidence type="ECO:0000313" key="1">
    <source>
        <dbReference type="EMBL" id="KAI5334648.1"/>
    </source>
</evidence>
<keyword evidence="2" id="KW-1185">Reference proteome</keyword>
<comment type="caution">
    <text evidence="1">The sequence shown here is derived from an EMBL/GenBank/DDBJ whole genome shotgun (WGS) entry which is preliminary data.</text>
</comment>
<reference evidence="1 2" key="1">
    <citation type="journal article" date="2022" name="G3 (Bethesda)">
        <title>Whole-genome sequence and methylome profiling of the almond [Prunus dulcis (Mill.) D.A. Webb] cultivar 'Nonpareil'.</title>
        <authorList>
            <person name="D'Amico-Willman K.M."/>
            <person name="Ouma W.Z."/>
            <person name="Meulia T."/>
            <person name="Sideli G.M."/>
            <person name="Gradziel T.M."/>
            <person name="Fresnedo-Ramirez J."/>
        </authorList>
    </citation>
    <scope>NUCLEOTIDE SEQUENCE [LARGE SCALE GENOMIC DNA]</scope>
    <source>
        <strain evidence="1">Clone GOH B32 T37-40</strain>
    </source>
</reference>
<name>A0AAD4W1J6_PRUDU</name>
<protein>
    <submittedName>
        <fullName evidence="1">Uncharacterized protein</fullName>
    </submittedName>
</protein>
<organism evidence="1 2">
    <name type="scientific">Prunus dulcis</name>
    <name type="common">Almond</name>
    <name type="synonym">Amygdalus dulcis</name>
    <dbReference type="NCBI Taxonomy" id="3755"/>
    <lineage>
        <taxon>Eukaryota</taxon>
        <taxon>Viridiplantae</taxon>
        <taxon>Streptophyta</taxon>
        <taxon>Embryophyta</taxon>
        <taxon>Tracheophyta</taxon>
        <taxon>Spermatophyta</taxon>
        <taxon>Magnoliopsida</taxon>
        <taxon>eudicotyledons</taxon>
        <taxon>Gunneridae</taxon>
        <taxon>Pentapetalae</taxon>
        <taxon>rosids</taxon>
        <taxon>fabids</taxon>
        <taxon>Rosales</taxon>
        <taxon>Rosaceae</taxon>
        <taxon>Amygdaloideae</taxon>
        <taxon>Amygdaleae</taxon>
        <taxon>Prunus</taxon>
    </lineage>
</organism>
<gene>
    <name evidence="1" type="ORF">L3X38_024781</name>
</gene>